<dbReference type="EMBL" id="BGPR01008579">
    <property type="protein sequence ID" value="GBN34685.1"/>
    <property type="molecule type" value="Genomic_DNA"/>
</dbReference>
<evidence type="ECO:0000313" key="2">
    <source>
        <dbReference type="Proteomes" id="UP000499080"/>
    </source>
</evidence>
<organism evidence="1 2">
    <name type="scientific">Araneus ventricosus</name>
    <name type="common">Orbweaver spider</name>
    <name type="synonym">Epeira ventricosa</name>
    <dbReference type="NCBI Taxonomy" id="182803"/>
    <lineage>
        <taxon>Eukaryota</taxon>
        <taxon>Metazoa</taxon>
        <taxon>Ecdysozoa</taxon>
        <taxon>Arthropoda</taxon>
        <taxon>Chelicerata</taxon>
        <taxon>Arachnida</taxon>
        <taxon>Araneae</taxon>
        <taxon>Araneomorphae</taxon>
        <taxon>Entelegynae</taxon>
        <taxon>Araneoidea</taxon>
        <taxon>Araneidae</taxon>
        <taxon>Araneus</taxon>
    </lineage>
</organism>
<accession>A0A4Y2N5N5</accession>
<protein>
    <submittedName>
        <fullName evidence="1">Uncharacterized protein</fullName>
    </submittedName>
</protein>
<dbReference type="AlphaFoldDB" id="A0A4Y2N5N5"/>
<evidence type="ECO:0000313" key="1">
    <source>
        <dbReference type="EMBL" id="GBN34685.1"/>
    </source>
</evidence>
<dbReference type="OrthoDB" id="7986506at2759"/>
<name>A0A4Y2N5N5_ARAVE</name>
<dbReference type="Proteomes" id="UP000499080">
    <property type="component" value="Unassembled WGS sequence"/>
</dbReference>
<gene>
    <name evidence="1" type="ORF">AVEN_116955_1</name>
</gene>
<proteinExistence type="predicted"/>
<keyword evidence="2" id="KW-1185">Reference proteome</keyword>
<comment type="caution">
    <text evidence="1">The sequence shown here is derived from an EMBL/GenBank/DDBJ whole genome shotgun (WGS) entry which is preliminary data.</text>
</comment>
<sequence>MKTDLSENWRQCDIKSLQVNEIYVVCSSKVNSRNNESTNTISFWANFSIYEYVTNAPLDDFSNLNLLGCDGTVVNTGVFNGVIRRLELKLQRPIQWIICLLHFNELSLRPLFERKSSGPSSYTGDIG</sequence>
<reference evidence="1 2" key="1">
    <citation type="journal article" date="2019" name="Sci. Rep.">
        <title>Orb-weaving spider Araneus ventricosus genome elucidates the spidroin gene catalogue.</title>
        <authorList>
            <person name="Kono N."/>
            <person name="Nakamura H."/>
            <person name="Ohtoshi R."/>
            <person name="Moran D.A.P."/>
            <person name="Shinohara A."/>
            <person name="Yoshida Y."/>
            <person name="Fujiwara M."/>
            <person name="Mori M."/>
            <person name="Tomita M."/>
            <person name="Arakawa K."/>
        </authorList>
    </citation>
    <scope>NUCLEOTIDE SEQUENCE [LARGE SCALE GENOMIC DNA]</scope>
</reference>